<sequence>MSVFSFAAHSFYKNSLILILINNTIKIGFIYLVAFLYYVNQFLKQEELDMIKNYLEKSG</sequence>
<keyword evidence="3" id="KW-1185">Reference proteome</keyword>
<gene>
    <name evidence="2" type="ORF">HMPREF9180_1217</name>
</gene>
<dbReference type="Proteomes" id="UP000010304">
    <property type="component" value="Unassembled WGS sequence"/>
</dbReference>
<keyword evidence="1" id="KW-1133">Transmembrane helix</keyword>
<name>E8KCL2_9STRE</name>
<evidence type="ECO:0000313" key="3">
    <source>
        <dbReference type="Proteomes" id="UP000010304"/>
    </source>
</evidence>
<proteinExistence type="predicted"/>
<organism evidence="2 3">
    <name type="scientific">Streptococcus peroris ATCC 700780</name>
    <dbReference type="NCBI Taxonomy" id="888746"/>
    <lineage>
        <taxon>Bacteria</taxon>
        <taxon>Bacillati</taxon>
        <taxon>Bacillota</taxon>
        <taxon>Bacilli</taxon>
        <taxon>Lactobacillales</taxon>
        <taxon>Streptococcaceae</taxon>
        <taxon>Streptococcus</taxon>
    </lineage>
</organism>
<keyword evidence="1" id="KW-0472">Membrane</keyword>
<comment type="caution">
    <text evidence="2">The sequence shown here is derived from an EMBL/GenBank/DDBJ whole genome shotgun (WGS) entry which is preliminary data.</text>
</comment>
<evidence type="ECO:0000313" key="2">
    <source>
        <dbReference type="EMBL" id="EFX40301.1"/>
    </source>
</evidence>
<dbReference type="EMBL" id="AEVF01000012">
    <property type="protein sequence ID" value="EFX40301.1"/>
    <property type="molecule type" value="Genomic_DNA"/>
</dbReference>
<dbReference type="AlphaFoldDB" id="E8KCL2"/>
<feature type="transmembrane region" description="Helical" evidence="1">
    <location>
        <begin position="16"/>
        <end position="39"/>
    </location>
</feature>
<reference evidence="2 3" key="1">
    <citation type="submission" date="2010-12" db="EMBL/GenBank/DDBJ databases">
        <authorList>
            <person name="Muzny D."/>
            <person name="Qin X."/>
            <person name="Deng J."/>
            <person name="Jiang H."/>
            <person name="Liu Y."/>
            <person name="Qu J."/>
            <person name="Song X.-Z."/>
            <person name="Zhang L."/>
            <person name="Thornton R."/>
            <person name="Coyle M."/>
            <person name="Francisco L."/>
            <person name="Jackson L."/>
            <person name="Javaid M."/>
            <person name="Korchina V."/>
            <person name="Kovar C."/>
            <person name="Mata R."/>
            <person name="Mathew T."/>
            <person name="Ngo R."/>
            <person name="Nguyen L."/>
            <person name="Nguyen N."/>
            <person name="Okwuonu G."/>
            <person name="Ongeri F."/>
            <person name="Pham C."/>
            <person name="Simmons D."/>
            <person name="Wilczek-Boney K."/>
            <person name="Hale W."/>
            <person name="Jakkamsetti A."/>
            <person name="Pham P."/>
            <person name="Ruth R."/>
            <person name="San Lucas F."/>
            <person name="Warren J."/>
            <person name="Zhang J."/>
            <person name="Zhao Z."/>
            <person name="Zhou C."/>
            <person name="Zhu D."/>
            <person name="Lee S."/>
            <person name="Bess C."/>
            <person name="Blankenburg K."/>
            <person name="Forbes L."/>
            <person name="Fu Q."/>
            <person name="Gubbala S."/>
            <person name="Hirani K."/>
            <person name="Jayaseelan J.C."/>
            <person name="Lara F."/>
            <person name="Munidasa M."/>
            <person name="Palculict T."/>
            <person name="Patil S."/>
            <person name="Pu L.-L."/>
            <person name="Saada N."/>
            <person name="Tang L."/>
            <person name="Weissenberger G."/>
            <person name="Zhu Y."/>
            <person name="Hemphill L."/>
            <person name="Shang Y."/>
            <person name="Youmans B."/>
            <person name="Ayvaz T."/>
            <person name="Ross M."/>
            <person name="Santibanez J."/>
            <person name="Aqrawi P."/>
            <person name="Gross S."/>
            <person name="Joshi V."/>
            <person name="Fowler G."/>
            <person name="Nazareth L."/>
            <person name="Reid J."/>
            <person name="Worley K."/>
            <person name="Petrosino J."/>
            <person name="Highlander S."/>
            <person name="Gibbs R."/>
        </authorList>
    </citation>
    <scope>NUCLEOTIDE SEQUENCE [LARGE SCALE GENOMIC DNA]</scope>
    <source>
        <strain evidence="2 3">ATCC 700780</strain>
    </source>
</reference>
<evidence type="ECO:0000256" key="1">
    <source>
        <dbReference type="SAM" id="Phobius"/>
    </source>
</evidence>
<keyword evidence="1" id="KW-0812">Transmembrane</keyword>
<dbReference type="HOGENOM" id="CLU_2958934_0_0_9"/>
<accession>E8KCL2</accession>
<protein>
    <submittedName>
        <fullName evidence="2">Uncharacterized protein</fullName>
    </submittedName>
</protein>